<evidence type="ECO:0000259" key="3">
    <source>
        <dbReference type="PROSITE" id="PS51471"/>
    </source>
</evidence>
<keyword evidence="5" id="KW-1185">Reference proteome</keyword>
<dbReference type="PANTHER" id="PTHR47990">
    <property type="entry name" value="2-OXOGLUTARATE (2OG) AND FE(II)-DEPENDENT OXYGENASE SUPERFAMILY PROTEIN-RELATED"/>
    <property type="match status" value="1"/>
</dbReference>
<dbReference type="InterPro" id="IPR027443">
    <property type="entry name" value="IPNS-like_sf"/>
</dbReference>
<organism evidence="4 5">
    <name type="scientific">Apiospora aurea</name>
    <dbReference type="NCBI Taxonomy" id="335848"/>
    <lineage>
        <taxon>Eukaryota</taxon>
        <taxon>Fungi</taxon>
        <taxon>Dikarya</taxon>
        <taxon>Ascomycota</taxon>
        <taxon>Pezizomycotina</taxon>
        <taxon>Sordariomycetes</taxon>
        <taxon>Xylariomycetidae</taxon>
        <taxon>Amphisphaeriales</taxon>
        <taxon>Apiosporaceae</taxon>
        <taxon>Apiospora</taxon>
    </lineage>
</organism>
<dbReference type="InterPro" id="IPR044861">
    <property type="entry name" value="IPNS-like_FE2OG_OXY"/>
</dbReference>
<evidence type="ECO:0000256" key="1">
    <source>
        <dbReference type="ARBA" id="ARBA00008056"/>
    </source>
</evidence>
<dbReference type="RefSeq" id="XP_066701886.1">
    <property type="nucleotide sequence ID" value="XM_066842024.1"/>
</dbReference>
<dbReference type="InterPro" id="IPR050231">
    <property type="entry name" value="Iron_ascorbate_oxido_reductase"/>
</dbReference>
<gene>
    <name evidence="4" type="ORF">PG986_005802</name>
</gene>
<dbReference type="Pfam" id="PF03171">
    <property type="entry name" value="2OG-FeII_Oxy"/>
    <property type="match status" value="1"/>
</dbReference>
<evidence type="ECO:0000313" key="5">
    <source>
        <dbReference type="Proteomes" id="UP001391051"/>
    </source>
</evidence>
<keyword evidence="2" id="KW-0479">Metal-binding</keyword>
<dbReference type="Pfam" id="PF14226">
    <property type="entry name" value="DIOX_N"/>
    <property type="match status" value="1"/>
</dbReference>
<name>A0ABR1QIM7_9PEZI</name>
<dbReference type="PROSITE" id="PS51471">
    <property type="entry name" value="FE2OG_OXY"/>
    <property type="match status" value="1"/>
</dbReference>
<dbReference type="Gene3D" id="2.60.120.330">
    <property type="entry name" value="B-lactam Antibiotic, Isopenicillin N Synthase, Chain"/>
    <property type="match status" value="1"/>
</dbReference>
<dbReference type="EMBL" id="JAQQWE010000004">
    <property type="protein sequence ID" value="KAK7956580.1"/>
    <property type="molecule type" value="Genomic_DNA"/>
</dbReference>
<reference evidence="4 5" key="1">
    <citation type="submission" date="2023-01" db="EMBL/GenBank/DDBJ databases">
        <title>Analysis of 21 Apiospora genomes using comparative genomics revels a genus with tremendous synthesis potential of carbohydrate active enzymes and secondary metabolites.</title>
        <authorList>
            <person name="Sorensen T."/>
        </authorList>
    </citation>
    <scope>NUCLEOTIDE SEQUENCE [LARGE SCALE GENOMIC DNA]</scope>
    <source>
        <strain evidence="4 5">CBS 24483</strain>
    </source>
</reference>
<dbReference type="InterPro" id="IPR026992">
    <property type="entry name" value="DIOX_N"/>
</dbReference>
<evidence type="ECO:0000313" key="4">
    <source>
        <dbReference type="EMBL" id="KAK7956580.1"/>
    </source>
</evidence>
<keyword evidence="2" id="KW-0560">Oxidoreductase</keyword>
<sequence length="429" mass="47978">MIRTFSAMQAMARHATAKAALHQKSVRAMSTVLPDHLTKLGATMPPGYVAKVGQLETFKLPDRIVGTAADRAMGRALVDAWRRDGILQISMAPQQQEVYGRAQEASREFFAQQPALKASYVDSQSYAGYIASAEEITDGVADYSEIFTVTKDLPLDDPRVADKWPCHGPCPWPHLGMRNRMTEYMGHLGESGEKLLQLTEYGLGVPEGSLTRLTQDGWHHMRVLRFPQHNKTNGKGKDGRGIGSHTDYGLLVIAAQDDVGGLFVRPQYEDEKFANWQQSSAGLKEDDDKWVYVPPQPSVFTVFPGDMMQYMTNSYLPSTPHKVGLNRRERYAFAYFHEPSFQAVVRPLPGYEAGQEPHDGIHYGTHFTNMFMRNYPTRITTQRMLAEDRQRKLAEPALRTMASESVSDAINSQASLSGAARFWSEGKGQ</sequence>
<keyword evidence="2" id="KW-0408">Iron</keyword>
<dbReference type="GeneID" id="92075086"/>
<feature type="domain" description="Fe2OG dioxygenase" evidence="3">
    <location>
        <begin position="217"/>
        <end position="339"/>
    </location>
</feature>
<comment type="caution">
    <text evidence="4">The sequence shown here is derived from an EMBL/GenBank/DDBJ whole genome shotgun (WGS) entry which is preliminary data.</text>
</comment>
<dbReference type="InterPro" id="IPR005123">
    <property type="entry name" value="Oxoglu/Fe-dep_dioxygenase_dom"/>
</dbReference>
<accession>A0ABR1QIM7</accession>
<comment type="similarity">
    <text evidence="1 2">Belongs to the iron/ascorbate-dependent oxidoreductase family.</text>
</comment>
<protein>
    <submittedName>
        <fullName evidence="4">2-oxoglutarate-dependent ethylene/succinate-forming enzyme</fullName>
    </submittedName>
</protein>
<proteinExistence type="inferred from homology"/>
<dbReference type="SUPFAM" id="SSF51197">
    <property type="entry name" value="Clavaminate synthase-like"/>
    <property type="match status" value="1"/>
</dbReference>
<evidence type="ECO:0000256" key="2">
    <source>
        <dbReference type="RuleBase" id="RU003682"/>
    </source>
</evidence>
<dbReference type="Proteomes" id="UP001391051">
    <property type="component" value="Unassembled WGS sequence"/>
</dbReference>